<feature type="transmembrane region" description="Helical" evidence="3">
    <location>
        <begin position="21"/>
        <end position="46"/>
    </location>
</feature>
<accession>A0A923E2I0</accession>
<name>A0A923E2I0_9ACTO</name>
<dbReference type="GO" id="GO:0016787">
    <property type="term" value="F:hydrolase activity"/>
    <property type="evidence" value="ECO:0007669"/>
    <property type="project" value="UniProtKB-KW"/>
</dbReference>
<dbReference type="InterPro" id="IPR023365">
    <property type="entry name" value="Sortase_dom-sf"/>
</dbReference>
<organism evidence="4 5">
    <name type="scientific">Schaalia hyovaginalis</name>
    <dbReference type="NCBI Taxonomy" id="29316"/>
    <lineage>
        <taxon>Bacteria</taxon>
        <taxon>Bacillati</taxon>
        <taxon>Actinomycetota</taxon>
        <taxon>Actinomycetes</taxon>
        <taxon>Actinomycetales</taxon>
        <taxon>Actinomycetaceae</taxon>
        <taxon>Schaalia</taxon>
    </lineage>
</organism>
<dbReference type="InterPro" id="IPR005754">
    <property type="entry name" value="Sortase"/>
</dbReference>
<dbReference type="InterPro" id="IPR042003">
    <property type="entry name" value="Sortase_E"/>
</dbReference>
<keyword evidence="3" id="KW-0472">Membrane</keyword>
<evidence type="ECO:0000256" key="1">
    <source>
        <dbReference type="ARBA" id="ARBA00022801"/>
    </source>
</evidence>
<proteinExistence type="predicted"/>
<keyword evidence="3" id="KW-1133">Transmembrane helix</keyword>
<dbReference type="EC" id="3.4.22.70" evidence="4"/>
<feature type="active site" description="Proton donor/acceptor" evidence="2">
    <location>
        <position position="144"/>
    </location>
</feature>
<dbReference type="CDD" id="cd05830">
    <property type="entry name" value="Sortase_E"/>
    <property type="match status" value="1"/>
</dbReference>
<evidence type="ECO:0000256" key="2">
    <source>
        <dbReference type="PIRSR" id="PIRSR605754-1"/>
    </source>
</evidence>
<comment type="caution">
    <text evidence="4">The sequence shown here is derived from an EMBL/GenBank/DDBJ whole genome shotgun (WGS) entry which is preliminary data.</text>
</comment>
<feature type="active site" description="Acyl-thioester intermediate" evidence="2">
    <location>
        <position position="217"/>
    </location>
</feature>
<dbReference type="SUPFAM" id="SSF63817">
    <property type="entry name" value="Sortase"/>
    <property type="match status" value="1"/>
</dbReference>
<reference evidence="4" key="1">
    <citation type="submission" date="2020-08" db="EMBL/GenBank/DDBJ databases">
        <title>Sequencing the genomes of 1000 actinobacteria strains.</title>
        <authorList>
            <person name="Klenk H.-P."/>
        </authorList>
    </citation>
    <scope>NUCLEOTIDE SEQUENCE</scope>
    <source>
        <strain evidence="4">DSM 10695</strain>
    </source>
</reference>
<evidence type="ECO:0000256" key="3">
    <source>
        <dbReference type="SAM" id="Phobius"/>
    </source>
</evidence>
<dbReference type="Pfam" id="PF04203">
    <property type="entry name" value="Sortase"/>
    <property type="match status" value="1"/>
</dbReference>
<keyword evidence="5" id="KW-1185">Reference proteome</keyword>
<dbReference type="Gene3D" id="2.40.260.10">
    <property type="entry name" value="Sortase"/>
    <property type="match status" value="1"/>
</dbReference>
<protein>
    <submittedName>
        <fullName evidence="4">Sortase A</fullName>
        <ecNumber evidence="4">3.4.22.70</ecNumber>
    </submittedName>
</protein>
<sequence length="253" mass="28340">MAEPRRRAAHIDRRRPSMLSRILGVIGELLITAALLLAGFAFWQLYWTSYQVEGPRAQVVASFATEHAPESDGTGEVRTDDPPEFTKELAPGEVYGLLHVPSWDWMRMPLAETTTVPVLDSGWIGHYESTAQAGGIGNFSIAAHRRSYGNSFRWIDRLQPGDPVVVELDDRYLVYTVDSSEIVEADDPTNIRVIAPVIGDVTWTQAPTERWMTMTTCHPEYGDWQRYAVHLKFASWTPKSTGVPPELVGEPTE</sequence>
<dbReference type="NCBIfam" id="NF033747">
    <property type="entry name" value="class_E_sortase"/>
    <property type="match status" value="1"/>
</dbReference>
<evidence type="ECO:0000313" key="5">
    <source>
        <dbReference type="Proteomes" id="UP000617426"/>
    </source>
</evidence>
<dbReference type="RefSeq" id="WP_184451378.1">
    <property type="nucleotide sequence ID" value="NZ_JACHMK010000001.1"/>
</dbReference>
<dbReference type="EMBL" id="JACHMK010000001">
    <property type="protein sequence ID" value="MBB6333693.1"/>
    <property type="molecule type" value="Genomic_DNA"/>
</dbReference>
<dbReference type="AlphaFoldDB" id="A0A923E2I0"/>
<dbReference type="Proteomes" id="UP000617426">
    <property type="component" value="Unassembled WGS sequence"/>
</dbReference>
<evidence type="ECO:0000313" key="4">
    <source>
        <dbReference type="EMBL" id="MBB6333693.1"/>
    </source>
</evidence>
<gene>
    <name evidence="4" type="ORF">HD592_000258</name>
</gene>
<keyword evidence="1 4" id="KW-0378">Hydrolase</keyword>
<keyword evidence="3" id="KW-0812">Transmembrane</keyword>
<dbReference type="InterPro" id="IPR053465">
    <property type="entry name" value="Sortase_Class_E"/>
</dbReference>